<dbReference type="AlphaFoldDB" id="A0A7H0SQA2"/>
<dbReference type="RefSeq" id="WP_187974041.1">
    <property type="nucleotide sequence ID" value="NZ_CP046884.1"/>
</dbReference>
<evidence type="ECO:0000313" key="1">
    <source>
        <dbReference type="EMBL" id="QNQ90727.1"/>
    </source>
</evidence>
<keyword evidence="2" id="KW-1185">Reference proteome</keyword>
<dbReference type="Proteomes" id="UP000516320">
    <property type="component" value="Chromosome"/>
</dbReference>
<dbReference type="KEGG" id="cpoy:GP475_08810"/>
<dbReference type="EMBL" id="CP046884">
    <property type="protein sequence ID" value="QNQ90727.1"/>
    <property type="molecule type" value="Genomic_DNA"/>
</dbReference>
<gene>
    <name evidence="1" type="ORF">GP475_08810</name>
</gene>
<sequence>MSTDELDEMAAEQLKLKLAQDDILVAEDPEVKFGVLDATLLDPFVNAWRSDIEALAAVSQTPAHALTGQLVNLNAEALAAARSPLTQKVYERQMSAAASYSRLIRTAGAIIGDDTIADDEFLRVTWQDMEIRSMSQAADALGKIATMLGVPARCLWGRIPGWSARSLQSGSAKPIVKRKRIRLITCCVKIPGTRLVM</sequence>
<reference evidence="1 2" key="1">
    <citation type="submission" date="2019-12" db="EMBL/GenBank/DDBJ databases">
        <title>Corynebacterium sp. nov., isolated from feces of the Anser Albifrons in China.</title>
        <authorList>
            <person name="Liu Q."/>
        </authorList>
    </citation>
    <scope>NUCLEOTIDE SEQUENCE [LARGE SCALE GENOMIC DNA]</scope>
    <source>
        <strain evidence="1 2">4H37-19</strain>
    </source>
</reference>
<name>A0A7H0SQA2_9CORY</name>
<organism evidence="1 2">
    <name type="scientific">Corynebacterium poyangense</name>
    <dbReference type="NCBI Taxonomy" id="2684405"/>
    <lineage>
        <taxon>Bacteria</taxon>
        <taxon>Bacillati</taxon>
        <taxon>Actinomycetota</taxon>
        <taxon>Actinomycetes</taxon>
        <taxon>Mycobacteriales</taxon>
        <taxon>Corynebacteriaceae</taxon>
        <taxon>Corynebacterium</taxon>
    </lineage>
</organism>
<evidence type="ECO:0000313" key="2">
    <source>
        <dbReference type="Proteomes" id="UP000516320"/>
    </source>
</evidence>
<dbReference type="Pfam" id="PF05133">
    <property type="entry name" value="SPP1_portal"/>
    <property type="match status" value="1"/>
</dbReference>
<proteinExistence type="predicted"/>
<accession>A0A7H0SQA2</accession>
<protein>
    <submittedName>
        <fullName evidence="1">Phage portal protein</fullName>
    </submittedName>
</protein>
<dbReference type="InterPro" id="IPR021145">
    <property type="entry name" value="Portal_protein_SPP1_Gp6-like"/>
</dbReference>